<gene>
    <name evidence="2" type="ordered locus">BURPS1710b_3414</name>
</gene>
<dbReference type="EnsemblBacteria" id="ABA48384">
    <property type="protein sequence ID" value="ABA48384"/>
    <property type="gene ID" value="BURPS1710b_3414"/>
</dbReference>
<organism evidence="2 3">
    <name type="scientific">Burkholderia pseudomallei (strain 1710b)</name>
    <dbReference type="NCBI Taxonomy" id="320372"/>
    <lineage>
        <taxon>Bacteria</taxon>
        <taxon>Pseudomonadati</taxon>
        <taxon>Pseudomonadota</taxon>
        <taxon>Betaproteobacteria</taxon>
        <taxon>Burkholderiales</taxon>
        <taxon>Burkholderiaceae</taxon>
        <taxon>Burkholderia</taxon>
        <taxon>pseudomallei group</taxon>
    </lineage>
</organism>
<reference evidence="2 3" key="1">
    <citation type="submission" date="2005-09" db="EMBL/GenBank/DDBJ databases">
        <authorList>
            <person name="Woods D.E."/>
            <person name="Nierman W.C."/>
        </authorList>
    </citation>
    <scope>NUCLEOTIDE SEQUENCE [LARGE SCALE GENOMIC DNA]</scope>
    <source>
        <strain evidence="2 3">1710b</strain>
    </source>
</reference>
<feature type="region of interest" description="Disordered" evidence="1">
    <location>
        <begin position="1"/>
        <end position="92"/>
    </location>
</feature>
<dbReference type="EMBL" id="CP000124">
    <property type="protein sequence ID" value="ABA48384.1"/>
    <property type="molecule type" value="Genomic_DNA"/>
</dbReference>
<dbReference type="KEGG" id="bpm:BURPS1710b_3414"/>
<dbReference type="Proteomes" id="UP000002700">
    <property type="component" value="Chromosome I"/>
</dbReference>
<dbReference type="AlphaFoldDB" id="Q3JNR8"/>
<proteinExistence type="predicted"/>
<dbReference type="HOGENOM" id="CLU_564612_0_0_4"/>
<feature type="compositionally biased region" description="Basic and acidic residues" evidence="1">
    <location>
        <begin position="23"/>
        <end position="92"/>
    </location>
</feature>
<evidence type="ECO:0000256" key="1">
    <source>
        <dbReference type="SAM" id="MobiDB-lite"/>
    </source>
</evidence>
<name>Q3JNR8_BURP1</name>
<evidence type="ECO:0000313" key="3">
    <source>
        <dbReference type="Proteomes" id="UP000002700"/>
    </source>
</evidence>
<accession>Q3JNR8</accession>
<evidence type="ECO:0000313" key="2">
    <source>
        <dbReference type="EMBL" id="ABA48384.1"/>
    </source>
</evidence>
<sequence length="483" mass="53791">MRARSGAGAPRNGAGSGPARTSARVERAQHALARRAGDGRHVARRARVEPVRKPRERERFDLLRRHAERGRRGDGRVEPARRERRRERVEQHRVARAAAAHIDGPAIARMPRDLVGDGGGGQRGERRLHVFGREVLKTGEFRIEPIGVEEIAPGAFRRVLAEVRLVEQRGEERFVDRAARGEASAVVERLFQVALDPRVDQRVRRAAIVAAHRVVARVPFALRAAPGGQDRDVADAAQVADHARLVGRAEHRRMERRHERRALAARGDVAAAEIGDHVDAGQLREQRRVVELPRIAALGPVAHRLAVHAERAHVVGREARRAQQLVAAHRVARGERVRGERLALDLVVARLLQREERVAQRVGEADERLGQHGGRLARLEAHGDAVDAVHARAGHQAEIHAIRRMAGLHAVGRHGDRSEIEGGGHARLAAHRRRRLSAQIRANARAVERPACNLWENRSFCDIPSSCTDEHRSHFQARLPDHR</sequence>
<protein>
    <submittedName>
        <fullName evidence="2">Uncharacterized protein</fullName>
    </submittedName>
</protein>